<accession>A0A9N8PA85</accession>
<dbReference type="AlphaFoldDB" id="A0A9N8PA85"/>
<gene>
    <name evidence="1" type="ORF">AWRI4619_LOCUS4768</name>
</gene>
<proteinExistence type="predicted"/>
<keyword evidence="2" id="KW-1185">Reference proteome</keyword>
<protein>
    <submittedName>
        <fullName evidence="1">Uncharacterized protein</fullName>
    </submittedName>
</protein>
<comment type="caution">
    <text evidence="1">The sequence shown here is derived from an EMBL/GenBank/DDBJ whole genome shotgun (WGS) entry which is preliminary data.</text>
</comment>
<dbReference type="EMBL" id="CAIJEN010000006">
    <property type="protein sequence ID" value="CAD0087650.1"/>
    <property type="molecule type" value="Genomic_DNA"/>
</dbReference>
<evidence type="ECO:0000313" key="1">
    <source>
        <dbReference type="EMBL" id="CAD0087650.1"/>
    </source>
</evidence>
<organism evidence="1 2">
    <name type="scientific">Aureobasidium vineae</name>
    <dbReference type="NCBI Taxonomy" id="2773715"/>
    <lineage>
        <taxon>Eukaryota</taxon>
        <taxon>Fungi</taxon>
        <taxon>Dikarya</taxon>
        <taxon>Ascomycota</taxon>
        <taxon>Pezizomycotina</taxon>
        <taxon>Dothideomycetes</taxon>
        <taxon>Dothideomycetidae</taxon>
        <taxon>Dothideales</taxon>
        <taxon>Saccotheciaceae</taxon>
        <taxon>Aureobasidium</taxon>
    </lineage>
</organism>
<name>A0A9N8PA85_9PEZI</name>
<feature type="non-terminal residue" evidence="1">
    <location>
        <position position="101"/>
    </location>
</feature>
<dbReference type="Proteomes" id="UP000716446">
    <property type="component" value="Unassembled WGS sequence"/>
</dbReference>
<sequence length="101" mass="11400">MLPLLSPIVCAARLRKERSYRVMGRFIQESGVDEAWCACMFVDSIDHTCDEASAAPMKSDSNPESPSIGETVQECHKMLLKLHRYTESEIITSCSMVMDKR</sequence>
<reference evidence="1" key="1">
    <citation type="submission" date="2020-06" db="EMBL/GenBank/DDBJ databases">
        <authorList>
            <person name="Onetto C."/>
        </authorList>
    </citation>
    <scope>NUCLEOTIDE SEQUENCE</scope>
</reference>
<evidence type="ECO:0000313" key="2">
    <source>
        <dbReference type="Proteomes" id="UP000716446"/>
    </source>
</evidence>